<feature type="compositionally biased region" description="Basic and acidic residues" evidence="1">
    <location>
        <begin position="12"/>
        <end position="27"/>
    </location>
</feature>
<feature type="region of interest" description="Disordered" evidence="1">
    <location>
        <begin position="1"/>
        <end position="27"/>
    </location>
</feature>
<dbReference type="KEGG" id="tet:TTHERM_00467450"/>
<organism evidence="2 3">
    <name type="scientific">Tetrahymena thermophila (strain SB210)</name>
    <dbReference type="NCBI Taxonomy" id="312017"/>
    <lineage>
        <taxon>Eukaryota</taxon>
        <taxon>Sar</taxon>
        <taxon>Alveolata</taxon>
        <taxon>Ciliophora</taxon>
        <taxon>Intramacronucleata</taxon>
        <taxon>Oligohymenophorea</taxon>
        <taxon>Hymenostomatida</taxon>
        <taxon>Tetrahymenina</taxon>
        <taxon>Tetrahymenidae</taxon>
        <taxon>Tetrahymena</taxon>
    </lineage>
</organism>
<dbReference type="InParanoid" id="I7M430"/>
<dbReference type="EMBL" id="GG662441">
    <property type="protein sequence ID" value="EAS04796.1"/>
    <property type="molecule type" value="Genomic_DNA"/>
</dbReference>
<evidence type="ECO:0000313" key="2">
    <source>
        <dbReference type="EMBL" id="EAS04796.1"/>
    </source>
</evidence>
<dbReference type="RefSeq" id="XP_001025041.1">
    <property type="nucleotide sequence ID" value="XM_001025041.2"/>
</dbReference>
<accession>I7M430</accession>
<reference evidence="3" key="1">
    <citation type="journal article" date="2006" name="PLoS Biol.">
        <title>Macronuclear genome sequence of the ciliate Tetrahymena thermophila, a model eukaryote.</title>
        <authorList>
            <person name="Eisen J.A."/>
            <person name="Coyne R.S."/>
            <person name="Wu M."/>
            <person name="Wu D."/>
            <person name="Thiagarajan M."/>
            <person name="Wortman J.R."/>
            <person name="Badger J.H."/>
            <person name="Ren Q."/>
            <person name="Amedeo P."/>
            <person name="Jones K.M."/>
            <person name="Tallon L.J."/>
            <person name="Delcher A.L."/>
            <person name="Salzberg S.L."/>
            <person name="Silva J.C."/>
            <person name="Haas B.J."/>
            <person name="Majoros W.H."/>
            <person name="Farzad M."/>
            <person name="Carlton J.M."/>
            <person name="Smith R.K. Jr."/>
            <person name="Garg J."/>
            <person name="Pearlman R.E."/>
            <person name="Karrer K.M."/>
            <person name="Sun L."/>
            <person name="Manning G."/>
            <person name="Elde N.C."/>
            <person name="Turkewitz A.P."/>
            <person name="Asai D.J."/>
            <person name="Wilkes D.E."/>
            <person name="Wang Y."/>
            <person name="Cai H."/>
            <person name="Collins K."/>
            <person name="Stewart B.A."/>
            <person name="Lee S.R."/>
            <person name="Wilamowska K."/>
            <person name="Weinberg Z."/>
            <person name="Ruzzo W.L."/>
            <person name="Wloga D."/>
            <person name="Gaertig J."/>
            <person name="Frankel J."/>
            <person name="Tsao C.-C."/>
            <person name="Gorovsky M.A."/>
            <person name="Keeling P.J."/>
            <person name="Waller R.F."/>
            <person name="Patron N.J."/>
            <person name="Cherry J.M."/>
            <person name="Stover N.A."/>
            <person name="Krieger C.J."/>
            <person name="del Toro C."/>
            <person name="Ryder H.F."/>
            <person name="Williamson S.C."/>
            <person name="Barbeau R.A."/>
            <person name="Hamilton E.P."/>
            <person name="Orias E."/>
        </authorList>
    </citation>
    <scope>NUCLEOTIDE SEQUENCE [LARGE SCALE GENOMIC DNA]</scope>
    <source>
        <strain evidence="3">SB210</strain>
    </source>
</reference>
<sequence length="227" mass="27728">MDIDEESNLKQFEQRDEPENSYENEHTCYQDQNYSFFREHQYKQISDNNNTTSSRQYHTYNPNPNKNNYQINDKYNTEPLKQKNYEKNNDHSMDIEQSDVPDFLEKNNNDPLQLKYHFKSTIYDIDQKIKNNFEQFNQNQNDQDNQLLNLHNKDCRGYKVNFLIIPLKSAKESQENDQKQLFDKWKEKFINKFQRYSSLQKKSILKYLIDEIDDDQKMNYILKKILK</sequence>
<dbReference type="GeneID" id="7826156"/>
<feature type="region of interest" description="Disordered" evidence="1">
    <location>
        <begin position="47"/>
        <end position="71"/>
    </location>
</feature>
<dbReference type="HOGENOM" id="CLU_1221793_0_0_1"/>
<feature type="compositionally biased region" description="Low complexity" evidence="1">
    <location>
        <begin position="60"/>
        <end position="69"/>
    </location>
</feature>
<evidence type="ECO:0000313" key="3">
    <source>
        <dbReference type="Proteomes" id="UP000009168"/>
    </source>
</evidence>
<dbReference type="Proteomes" id="UP000009168">
    <property type="component" value="Unassembled WGS sequence"/>
</dbReference>
<gene>
    <name evidence="2" type="ORF">TTHERM_00467450</name>
</gene>
<feature type="compositionally biased region" description="Polar residues" evidence="1">
    <location>
        <begin position="47"/>
        <end position="59"/>
    </location>
</feature>
<evidence type="ECO:0000256" key="1">
    <source>
        <dbReference type="SAM" id="MobiDB-lite"/>
    </source>
</evidence>
<protein>
    <submittedName>
        <fullName evidence="2">Uncharacterized protein</fullName>
    </submittedName>
</protein>
<proteinExistence type="predicted"/>
<dbReference type="AlphaFoldDB" id="I7M430"/>
<name>I7M430_TETTS</name>
<keyword evidence="3" id="KW-1185">Reference proteome</keyword>